<evidence type="ECO:0000256" key="1">
    <source>
        <dbReference type="SAM" id="MobiDB-lite"/>
    </source>
</evidence>
<feature type="non-terminal residue" evidence="2">
    <location>
        <position position="317"/>
    </location>
</feature>
<evidence type="ECO:0000313" key="3">
    <source>
        <dbReference type="Proteomes" id="UP000709295"/>
    </source>
</evidence>
<organism evidence="2 3">
    <name type="scientific">Phytophthora aleatoria</name>
    <dbReference type="NCBI Taxonomy" id="2496075"/>
    <lineage>
        <taxon>Eukaryota</taxon>
        <taxon>Sar</taxon>
        <taxon>Stramenopiles</taxon>
        <taxon>Oomycota</taxon>
        <taxon>Peronosporomycetes</taxon>
        <taxon>Peronosporales</taxon>
        <taxon>Peronosporaceae</taxon>
        <taxon>Phytophthora</taxon>
    </lineage>
</organism>
<dbReference type="PANTHER" id="PTHR42648:SF28">
    <property type="entry name" value="TRANSPOSON-ENCODED PROTEIN WITH RIBONUCLEASE H-LIKE AND RETROVIRUS ZINC FINGER-LIKE DOMAINS"/>
    <property type="match status" value="1"/>
</dbReference>
<evidence type="ECO:0008006" key="4">
    <source>
        <dbReference type="Google" id="ProtNLM"/>
    </source>
</evidence>
<dbReference type="EMBL" id="JAENGY010000080">
    <property type="protein sequence ID" value="KAG6974836.1"/>
    <property type="molecule type" value="Genomic_DNA"/>
</dbReference>
<dbReference type="AlphaFoldDB" id="A0A8J5J576"/>
<evidence type="ECO:0000313" key="2">
    <source>
        <dbReference type="EMBL" id="KAG6974836.1"/>
    </source>
</evidence>
<name>A0A8J5J576_9STRA</name>
<reference evidence="2" key="1">
    <citation type="submission" date="2021-01" db="EMBL/GenBank/DDBJ databases">
        <title>Phytophthora aleatoria, a newly-described species from Pinus radiata is distinct from Phytophthora cactorum isolates based on comparative genomics.</title>
        <authorList>
            <person name="Mcdougal R."/>
            <person name="Panda P."/>
            <person name="Williams N."/>
            <person name="Studholme D.J."/>
        </authorList>
    </citation>
    <scope>NUCLEOTIDE SEQUENCE</scope>
    <source>
        <strain evidence="2">NZFS 4037</strain>
    </source>
</reference>
<dbReference type="Proteomes" id="UP000709295">
    <property type="component" value="Unassembled WGS sequence"/>
</dbReference>
<proteinExistence type="predicted"/>
<comment type="caution">
    <text evidence="2">The sequence shown here is derived from an EMBL/GenBank/DDBJ whole genome shotgun (WGS) entry which is preliminary data.</text>
</comment>
<dbReference type="InterPro" id="IPR039537">
    <property type="entry name" value="Retrotran_Ty1/copia-like"/>
</dbReference>
<gene>
    <name evidence="2" type="ORF">JG688_00002852</name>
</gene>
<protein>
    <recommendedName>
        <fullName evidence="4">Integrase catalytic domain-containing protein</fullName>
    </recommendedName>
</protein>
<accession>A0A8J5J576</accession>
<sequence>EVVLRAVVDGADHDDDVYYSKKLPQNLLSYYKLEEKGIALVYNKKHRYLARVADGARGSSVVFAALQKVESESTSEYTVKCTIVELHERLGHLMYDTVEKMVDDPRSGVVLTDRKTCAKGKQAKNAQSKKNSGKNSPIDRIGGVICSDLKRPMTLVDRHGNRYMANFADHHTNYCRVFVAKKKDEAEKMFGQFLAYFERCFNCKVHVLRADGGGGYRNVDLLCREHGVARQVSEGPSVKWEIRKDASNGAHHSALHAVCEWSAFAFLGRCRPVLGVHLEQERDQRQSELSFSSRDADGREAEANGHRGVRQLLHGVP</sequence>
<feature type="compositionally biased region" description="Basic and acidic residues" evidence="1">
    <location>
        <begin position="294"/>
        <end position="305"/>
    </location>
</feature>
<keyword evidence="3" id="KW-1185">Reference proteome</keyword>
<feature type="region of interest" description="Disordered" evidence="1">
    <location>
        <begin position="285"/>
        <end position="317"/>
    </location>
</feature>
<dbReference type="PANTHER" id="PTHR42648">
    <property type="entry name" value="TRANSPOSASE, PUTATIVE-RELATED"/>
    <property type="match status" value="1"/>
</dbReference>